<accession>A0A930UD28</accession>
<feature type="transmembrane region" description="Helical" evidence="1">
    <location>
        <begin position="28"/>
        <end position="46"/>
    </location>
</feature>
<feature type="transmembrane region" description="Helical" evidence="1">
    <location>
        <begin position="135"/>
        <end position="153"/>
    </location>
</feature>
<evidence type="ECO:0000313" key="2">
    <source>
        <dbReference type="EMBL" id="MBF2735680.1"/>
    </source>
</evidence>
<keyword evidence="1" id="KW-0812">Transmembrane</keyword>
<dbReference type="AlphaFoldDB" id="A0A930UD28"/>
<dbReference type="EMBL" id="JADHEI010000050">
    <property type="protein sequence ID" value="MBF2735680.1"/>
    <property type="molecule type" value="Genomic_DNA"/>
</dbReference>
<feature type="transmembrane region" description="Helical" evidence="1">
    <location>
        <begin position="189"/>
        <end position="208"/>
    </location>
</feature>
<dbReference type="Proteomes" id="UP000604381">
    <property type="component" value="Unassembled WGS sequence"/>
</dbReference>
<keyword evidence="3" id="KW-1185">Reference proteome</keyword>
<feature type="transmembrane region" description="Helical" evidence="1">
    <location>
        <begin position="242"/>
        <end position="263"/>
    </location>
</feature>
<reference evidence="2" key="1">
    <citation type="submission" date="2020-10" db="EMBL/GenBank/DDBJ databases">
        <title>An improved Amphimedon queenslandica hologenome assembly reveals how three proteobacterial symbionts can extend the metabolic phenotypic of their marine sponge host.</title>
        <authorList>
            <person name="Degnan B."/>
            <person name="Degnan S."/>
            <person name="Xiang X."/>
        </authorList>
    </citation>
    <scope>NUCLEOTIDE SEQUENCE</scope>
    <source>
        <strain evidence="2">AqS2</strain>
    </source>
</reference>
<keyword evidence="1" id="KW-0472">Membrane</keyword>
<feature type="transmembrane region" description="Helical" evidence="1">
    <location>
        <begin position="319"/>
        <end position="337"/>
    </location>
</feature>
<name>A0A930UD28_9GAMM</name>
<gene>
    <name evidence="2" type="ORF">ISN26_06360</name>
</gene>
<comment type="caution">
    <text evidence="2">The sequence shown here is derived from an EMBL/GenBank/DDBJ whole genome shotgun (WGS) entry which is preliminary data.</text>
</comment>
<feature type="transmembrane region" description="Helical" evidence="1">
    <location>
        <begin position="215"/>
        <end position="236"/>
    </location>
</feature>
<evidence type="ECO:0000256" key="1">
    <source>
        <dbReference type="SAM" id="Phobius"/>
    </source>
</evidence>
<evidence type="ECO:0000313" key="3">
    <source>
        <dbReference type="Proteomes" id="UP000604381"/>
    </source>
</evidence>
<organism evidence="2 3">
    <name type="scientific">Candidatus Amphirhobacter heronislandensis</name>
    <dbReference type="NCBI Taxonomy" id="1732024"/>
    <lineage>
        <taxon>Bacteria</taxon>
        <taxon>Pseudomonadati</taxon>
        <taxon>Pseudomonadota</taxon>
        <taxon>Gammaproteobacteria</taxon>
        <taxon>Candidatus Tethybacterales</taxon>
        <taxon>Candidatus Tethybacteraceae</taxon>
        <taxon>Candidatus Amphirhobacter</taxon>
    </lineage>
</organism>
<feature type="transmembrane region" description="Helical" evidence="1">
    <location>
        <begin position="109"/>
        <end position="129"/>
    </location>
</feature>
<feature type="transmembrane region" description="Helical" evidence="1">
    <location>
        <begin position="52"/>
        <end position="71"/>
    </location>
</feature>
<proteinExistence type="predicted"/>
<keyword evidence="1" id="KW-1133">Transmembrane helix</keyword>
<protein>
    <submittedName>
        <fullName evidence="2">Uncharacterized protein</fullName>
    </submittedName>
</protein>
<feature type="transmembrane region" description="Helical" evidence="1">
    <location>
        <begin position="165"/>
        <end position="183"/>
    </location>
</feature>
<sequence>MAKQQPKTESFEGGLAGLLDYHHALHRLVCCLLAPPLAAASIHALWRLPGTGPLSLMAFLLLLTAFAMMFLSSSYAAASMSNAVVYASDGGPTAKSARLRSLWWRVFKIDFACCAGIATLMALLHALAGGLEPDLSLQTFQASLLMAAAIYPLRGGLLADRHGLGSRWWVLIGFAYVLVWRHLQGLGGPLALLPHMLGAALLLLGLSIQQQPLRSYLLANAFEIIFAATYIIWIAVIAETTILGIGWQGAAIMAVASAGATLAHHERIRRGLFTTDPEIIRRKSFAADKKSVARMINPLTRTPRYWKWARLVLRFAPRAWLVALASSIVAVTASLASL</sequence>